<dbReference type="Gene3D" id="2.40.100.10">
    <property type="entry name" value="Cyclophilin-like"/>
    <property type="match status" value="1"/>
</dbReference>
<dbReference type="InterPro" id="IPR003778">
    <property type="entry name" value="CT_A_B"/>
</dbReference>
<evidence type="ECO:0000256" key="3">
    <source>
        <dbReference type="ARBA" id="ARBA00022840"/>
    </source>
</evidence>
<keyword evidence="3" id="KW-0067">ATP-binding</keyword>
<dbReference type="SMART" id="SM00797">
    <property type="entry name" value="AHS2"/>
    <property type="match status" value="1"/>
</dbReference>
<keyword evidence="1" id="KW-0547">Nucleotide-binding</keyword>
<evidence type="ECO:0000256" key="2">
    <source>
        <dbReference type="ARBA" id="ARBA00022801"/>
    </source>
</evidence>
<dbReference type="Pfam" id="PF02626">
    <property type="entry name" value="CT_A_B"/>
    <property type="match status" value="1"/>
</dbReference>
<evidence type="ECO:0000256" key="1">
    <source>
        <dbReference type="ARBA" id="ARBA00022741"/>
    </source>
</evidence>
<dbReference type="RefSeq" id="WP_379860744.1">
    <property type="nucleotide sequence ID" value="NZ_JBHMFC010000022.1"/>
</dbReference>
<dbReference type="InterPro" id="IPR029000">
    <property type="entry name" value="Cyclophilin-like_dom_sf"/>
</dbReference>
<keyword evidence="6" id="KW-1185">Reference proteome</keyword>
<name>A0ABV5FB06_9FLAO</name>
<dbReference type="PANTHER" id="PTHR43309:SF5">
    <property type="entry name" value="5-OXOPROLINASE SUBUNIT C"/>
    <property type="match status" value="1"/>
</dbReference>
<accession>A0ABV5FB06</accession>
<evidence type="ECO:0000259" key="4">
    <source>
        <dbReference type="SMART" id="SM00797"/>
    </source>
</evidence>
<comment type="caution">
    <text evidence="5">The sequence shown here is derived from an EMBL/GenBank/DDBJ whole genome shotgun (WGS) entry which is preliminary data.</text>
</comment>
<dbReference type="EMBL" id="JBHMFC010000022">
    <property type="protein sequence ID" value="MFB9056554.1"/>
    <property type="molecule type" value="Genomic_DNA"/>
</dbReference>
<sequence length="284" mass="31235">MIKVLKSGFYTSIQDLGRVGFLKYGVPRSGAMDLYSAGIANALLGNEGSCAVMEITMTGPVLQFESSTSICISGANLSPKLNQQPVVMNKEVSVVKGDVLSFGVLKFGFRCYMAVLDGFKMDVVMQSQSMYKNITNQSVVAKNDMLPISKSQRFLSKKNALLKIAPAYFETSQIDVFKGPEFNRLSRKQKDLVFSKTFQISKNNNRMAYQLEGFFENSLPSIITSGVLPGTVQLTPSGALIVLMRDCQTTGGYPRILQLKESANNVLAQKFTGHDVHFNLVDAY</sequence>
<dbReference type="InterPro" id="IPR052708">
    <property type="entry name" value="PxpC"/>
</dbReference>
<proteinExistence type="predicted"/>
<feature type="domain" description="Carboxyltransferase" evidence="4">
    <location>
        <begin position="23"/>
        <end position="284"/>
    </location>
</feature>
<evidence type="ECO:0000313" key="6">
    <source>
        <dbReference type="Proteomes" id="UP001589585"/>
    </source>
</evidence>
<dbReference type="PANTHER" id="PTHR43309">
    <property type="entry name" value="5-OXOPROLINASE SUBUNIT C"/>
    <property type="match status" value="1"/>
</dbReference>
<organism evidence="5 6">
    <name type="scientific">Mariniflexile ostreae</name>
    <dbReference type="NCBI Taxonomy" id="1520892"/>
    <lineage>
        <taxon>Bacteria</taxon>
        <taxon>Pseudomonadati</taxon>
        <taxon>Bacteroidota</taxon>
        <taxon>Flavobacteriia</taxon>
        <taxon>Flavobacteriales</taxon>
        <taxon>Flavobacteriaceae</taxon>
        <taxon>Mariniflexile</taxon>
    </lineage>
</organism>
<protein>
    <submittedName>
        <fullName evidence="5">Biotin-dependent carboxyltransferase family protein</fullName>
    </submittedName>
</protein>
<reference evidence="5 6" key="1">
    <citation type="submission" date="2024-09" db="EMBL/GenBank/DDBJ databases">
        <authorList>
            <person name="Sun Q."/>
            <person name="Mori K."/>
        </authorList>
    </citation>
    <scope>NUCLEOTIDE SEQUENCE [LARGE SCALE GENOMIC DNA]</scope>
    <source>
        <strain evidence="5 6">CECT 8622</strain>
    </source>
</reference>
<keyword evidence="2" id="KW-0378">Hydrolase</keyword>
<gene>
    <name evidence="5" type="ORF">ACFFU9_07320</name>
</gene>
<dbReference type="Proteomes" id="UP001589585">
    <property type="component" value="Unassembled WGS sequence"/>
</dbReference>
<evidence type="ECO:0000313" key="5">
    <source>
        <dbReference type="EMBL" id="MFB9056554.1"/>
    </source>
</evidence>